<gene>
    <name evidence="2" type="ORF">F3K02_06005</name>
</gene>
<comment type="caution">
    <text evidence="2">The sequence shown here is derived from an EMBL/GenBank/DDBJ whole genome shotgun (WGS) entry which is preliminary data.</text>
</comment>
<dbReference type="GO" id="GO:0016491">
    <property type="term" value="F:oxidoreductase activity"/>
    <property type="evidence" value="ECO:0007669"/>
    <property type="project" value="InterPro"/>
</dbReference>
<dbReference type="EMBL" id="VYGV01000006">
    <property type="protein sequence ID" value="NWF44808.1"/>
    <property type="molecule type" value="Genomic_DNA"/>
</dbReference>
<name>A0A7Y8GVE2_9BURK</name>
<evidence type="ECO:0000313" key="3">
    <source>
        <dbReference type="Proteomes" id="UP000545507"/>
    </source>
</evidence>
<sequence>MSTTVTYLFDPLCGWCYGASPAVQKLGQQSGVTLELAPTGLFADGGRRMDAAFAEFAWSNDLRIAQLTGQRFTEAYRQNVLGRHGSPFDSAAMTRALTAVSLTEPQRELDALKTFQEARYVDGLDTGNALVVGVLLRGLGLVAAADRLAAADAELMERNAARLGQARRLMRLLGVQGVPALVVHSASGDRLLGGHVVYGDTEHLLGQIEAS</sequence>
<dbReference type="SUPFAM" id="SSF52833">
    <property type="entry name" value="Thioredoxin-like"/>
    <property type="match status" value="1"/>
</dbReference>
<accession>A0A7Y8GVE2</accession>
<dbReference type="CDD" id="cd03025">
    <property type="entry name" value="DsbA_FrnE_like"/>
    <property type="match status" value="1"/>
</dbReference>
<organism evidence="2 3">
    <name type="scientific">Hydrogenophaga aromaticivorans</name>
    <dbReference type="NCBI Taxonomy" id="2610898"/>
    <lineage>
        <taxon>Bacteria</taxon>
        <taxon>Pseudomonadati</taxon>
        <taxon>Pseudomonadota</taxon>
        <taxon>Betaproteobacteria</taxon>
        <taxon>Burkholderiales</taxon>
        <taxon>Comamonadaceae</taxon>
        <taxon>Hydrogenophaga</taxon>
    </lineage>
</organism>
<dbReference type="InterPro" id="IPR036249">
    <property type="entry name" value="Thioredoxin-like_sf"/>
</dbReference>
<dbReference type="Pfam" id="PF01323">
    <property type="entry name" value="DSBA"/>
    <property type="match status" value="1"/>
</dbReference>
<evidence type="ECO:0000259" key="1">
    <source>
        <dbReference type="Pfam" id="PF01323"/>
    </source>
</evidence>
<keyword evidence="3" id="KW-1185">Reference proteome</keyword>
<dbReference type="Gene3D" id="3.40.30.10">
    <property type="entry name" value="Glutaredoxin"/>
    <property type="match status" value="1"/>
</dbReference>
<proteinExistence type="predicted"/>
<feature type="domain" description="DSBA-like thioredoxin" evidence="1">
    <location>
        <begin position="4"/>
        <end position="188"/>
    </location>
</feature>
<dbReference type="Proteomes" id="UP000545507">
    <property type="component" value="Unassembled WGS sequence"/>
</dbReference>
<dbReference type="AlphaFoldDB" id="A0A7Y8GVE2"/>
<dbReference type="InterPro" id="IPR001853">
    <property type="entry name" value="DSBA-like_thioredoxin_dom"/>
</dbReference>
<reference evidence="2 3" key="1">
    <citation type="submission" date="2019-09" db="EMBL/GenBank/DDBJ databases">
        <title>Hydrogenophaga aromatica sp. nov., isolated from a para-xylene-degrading enrichment culture.</title>
        <authorList>
            <person name="Tancsics A."/>
            <person name="Banerjee S."/>
        </authorList>
    </citation>
    <scope>NUCLEOTIDE SEQUENCE [LARGE SCALE GENOMIC DNA]</scope>
    <source>
        <strain evidence="2 3">D2P1</strain>
    </source>
</reference>
<protein>
    <submittedName>
        <fullName evidence="2">DsbA family protein</fullName>
    </submittedName>
</protein>
<evidence type="ECO:0000313" key="2">
    <source>
        <dbReference type="EMBL" id="NWF44808.1"/>
    </source>
</evidence>
<dbReference type="RefSeq" id="WP_177134318.1">
    <property type="nucleotide sequence ID" value="NZ_VYGV01000006.1"/>
</dbReference>